<feature type="transmembrane region" description="Helical" evidence="6">
    <location>
        <begin position="12"/>
        <end position="34"/>
    </location>
</feature>
<proteinExistence type="predicted"/>
<evidence type="ECO:0000256" key="3">
    <source>
        <dbReference type="ARBA" id="ARBA00022692"/>
    </source>
</evidence>
<dbReference type="Proteomes" id="UP000095209">
    <property type="component" value="Unassembled WGS sequence"/>
</dbReference>
<comment type="subcellular location">
    <subcellularLocation>
        <location evidence="1">Cell membrane</location>
        <topology evidence="1">Multi-pass membrane protein</topology>
    </subcellularLocation>
</comment>
<feature type="transmembrane region" description="Helical" evidence="6">
    <location>
        <begin position="482"/>
        <end position="504"/>
    </location>
</feature>
<organism evidence="7 8">
    <name type="scientific">Bacillus solimangrovi</name>
    <dbReference type="NCBI Taxonomy" id="1305675"/>
    <lineage>
        <taxon>Bacteria</taxon>
        <taxon>Bacillati</taxon>
        <taxon>Bacillota</taxon>
        <taxon>Bacilli</taxon>
        <taxon>Bacillales</taxon>
        <taxon>Bacillaceae</taxon>
        <taxon>Bacillus</taxon>
    </lineage>
</organism>
<dbReference type="RefSeq" id="WP_069717337.1">
    <property type="nucleotide sequence ID" value="NZ_MJEH01000023.1"/>
</dbReference>
<dbReference type="OrthoDB" id="9775950at2"/>
<evidence type="ECO:0000313" key="7">
    <source>
        <dbReference type="EMBL" id="OEH92637.1"/>
    </source>
</evidence>
<keyword evidence="8" id="KW-1185">Reference proteome</keyword>
<feature type="transmembrane region" description="Helical" evidence="6">
    <location>
        <begin position="286"/>
        <end position="306"/>
    </location>
</feature>
<comment type="caution">
    <text evidence="7">The sequence shown here is derived from an EMBL/GenBank/DDBJ whole genome shotgun (WGS) entry which is preliminary data.</text>
</comment>
<feature type="transmembrane region" description="Helical" evidence="6">
    <location>
        <begin position="358"/>
        <end position="380"/>
    </location>
</feature>
<keyword evidence="5 6" id="KW-0472">Membrane</keyword>
<evidence type="ECO:0000256" key="6">
    <source>
        <dbReference type="SAM" id="Phobius"/>
    </source>
</evidence>
<feature type="transmembrane region" description="Helical" evidence="6">
    <location>
        <begin position="327"/>
        <end position="346"/>
    </location>
</feature>
<feature type="transmembrane region" description="Helical" evidence="6">
    <location>
        <begin position="121"/>
        <end position="141"/>
    </location>
</feature>
<feature type="transmembrane region" description="Helical" evidence="6">
    <location>
        <begin position="162"/>
        <end position="181"/>
    </location>
</feature>
<feature type="transmembrane region" description="Helical" evidence="6">
    <location>
        <begin position="187"/>
        <end position="209"/>
    </location>
</feature>
<dbReference type="STRING" id="1305675.BFG57_14815"/>
<evidence type="ECO:0000313" key="8">
    <source>
        <dbReference type="Proteomes" id="UP000095209"/>
    </source>
</evidence>
<evidence type="ECO:0000256" key="1">
    <source>
        <dbReference type="ARBA" id="ARBA00004651"/>
    </source>
</evidence>
<feature type="transmembrane region" description="Helical" evidence="6">
    <location>
        <begin position="230"/>
        <end position="254"/>
    </location>
</feature>
<feature type="transmembrane region" description="Helical" evidence="6">
    <location>
        <begin position="87"/>
        <end position="109"/>
    </location>
</feature>
<accession>A0A1E5LEX9</accession>
<dbReference type="CDD" id="cd13124">
    <property type="entry name" value="MATE_SpoVB_like"/>
    <property type="match status" value="1"/>
</dbReference>
<keyword evidence="4 6" id="KW-1133">Transmembrane helix</keyword>
<gene>
    <name evidence="7" type="ORF">BFG57_14815</name>
</gene>
<evidence type="ECO:0000256" key="2">
    <source>
        <dbReference type="ARBA" id="ARBA00022475"/>
    </source>
</evidence>
<feature type="transmembrane region" description="Helical" evidence="6">
    <location>
        <begin position="54"/>
        <end position="75"/>
    </location>
</feature>
<dbReference type="PANTHER" id="PTHR30250:SF29">
    <property type="entry name" value="POLYSACCHARIDE BIOSYNTHESIS PROTEIN C-TERMINAL DOMAIN-CONTAINING PROTEIN"/>
    <property type="match status" value="1"/>
</dbReference>
<dbReference type="Pfam" id="PF01943">
    <property type="entry name" value="Polysacc_synt"/>
    <property type="match status" value="1"/>
</dbReference>
<feature type="transmembrane region" description="Helical" evidence="6">
    <location>
        <begin position="447"/>
        <end position="470"/>
    </location>
</feature>
<dbReference type="InterPro" id="IPR050833">
    <property type="entry name" value="Poly_Biosynth_Transport"/>
</dbReference>
<evidence type="ECO:0000256" key="5">
    <source>
        <dbReference type="ARBA" id="ARBA00023136"/>
    </source>
</evidence>
<dbReference type="PANTHER" id="PTHR30250">
    <property type="entry name" value="PST FAMILY PREDICTED COLANIC ACID TRANSPORTER"/>
    <property type="match status" value="1"/>
</dbReference>
<keyword evidence="3 6" id="KW-0812">Transmembrane</keyword>
<sequence length="531" mass="58713">MNRSFQEHKRIWKGAWLLTVTALFIKILSAVYRIPYQNIAGDIGFYIYQQVYPIYSAAFILSTYGFPVVLSQMLTGERNRSKRQSTLLISLSALTLVATGLFIVTYFGASTIAKVMGDEALVLPLKASSFSFLVVPFLSTLRGYFQADQWMTPTAISQIVEQLVRVFGILGFAIFLLAHGYNVYETGAAAALSSVLGALTAVIVLLFFLHGKFDSIKLDSKYVRRLIKPVVYRLFKHGLLICISSLFIVSLQFIDAMTVLNSLMSKGFELEAAQVLKGVYDRSHPFVQLGATLAVSLSLTSVPLITQTVKKRKYNETKKYITLAYRVCVAIGSAASIGLALVIVPANQMLYETSDGSFTLAIAGSSIFFYSIVLTSVAVLQGYGDYWTPARSIAIGCAIKVVLNPLFVHLFAINGAAIVTVLSTMVTCALLVRQVETRSGVHLREIFISQSLVVSLFYMIFIILVYQFIIDQMFGVMNGSRLFAGIETITTVMIGVIVFGRTLVKRGYFSIDELLNLPFGEKFILFLGKRK</sequence>
<evidence type="ECO:0000256" key="4">
    <source>
        <dbReference type="ARBA" id="ARBA00022989"/>
    </source>
</evidence>
<protein>
    <submittedName>
        <fullName evidence="7">Uncharacterized protein</fullName>
    </submittedName>
</protein>
<dbReference type="InterPro" id="IPR002797">
    <property type="entry name" value="Polysacc_synth"/>
</dbReference>
<name>A0A1E5LEX9_9BACI</name>
<dbReference type="InterPro" id="IPR024923">
    <property type="entry name" value="PG_synth_SpoVB"/>
</dbReference>
<reference evidence="7 8" key="1">
    <citation type="submission" date="2016-08" db="EMBL/GenBank/DDBJ databases">
        <title>Genome of Bacillus solimangrovi GH2-4.</title>
        <authorList>
            <person name="Lim S."/>
            <person name="Kim B.-C."/>
        </authorList>
    </citation>
    <scope>NUCLEOTIDE SEQUENCE [LARGE SCALE GENOMIC DNA]</scope>
    <source>
        <strain evidence="7 8">GH2-4</strain>
    </source>
</reference>
<dbReference type="EMBL" id="MJEH01000023">
    <property type="protein sequence ID" value="OEH92637.1"/>
    <property type="molecule type" value="Genomic_DNA"/>
</dbReference>
<keyword evidence="2" id="KW-1003">Cell membrane</keyword>
<dbReference type="PIRSF" id="PIRSF038958">
    <property type="entry name" value="PG_synth_SpoVB"/>
    <property type="match status" value="1"/>
</dbReference>
<dbReference type="GO" id="GO:0005886">
    <property type="term" value="C:plasma membrane"/>
    <property type="evidence" value="ECO:0007669"/>
    <property type="project" value="UniProtKB-SubCell"/>
</dbReference>
<dbReference type="AlphaFoldDB" id="A0A1E5LEX9"/>